<protein>
    <submittedName>
        <fullName evidence="2">Glycosyltransferase family 4 protein</fullName>
    </submittedName>
</protein>
<proteinExistence type="predicted"/>
<dbReference type="PANTHER" id="PTHR46401:SF2">
    <property type="entry name" value="GLYCOSYLTRANSFERASE WBBK-RELATED"/>
    <property type="match status" value="1"/>
</dbReference>
<name>A0ABT2TQU4_9FIRM</name>
<evidence type="ECO:0000313" key="3">
    <source>
        <dbReference type="Proteomes" id="UP001652409"/>
    </source>
</evidence>
<dbReference type="RefSeq" id="WP_158420797.1">
    <property type="nucleotide sequence ID" value="NZ_JAOQJL010000006.1"/>
</dbReference>
<evidence type="ECO:0000313" key="2">
    <source>
        <dbReference type="EMBL" id="MCU6764598.1"/>
    </source>
</evidence>
<evidence type="ECO:0000256" key="1">
    <source>
        <dbReference type="ARBA" id="ARBA00022679"/>
    </source>
</evidence>
<sequence length="412" mass="48067">MKKILWISPYAPYDKADHAGGKVHNFYVKYFHQSGKFDITLLSLCLKKEERLLDLEQYGIKNHVFVMDKSKGKQFERRARSAWSYVNPFDKYAGICLDYERSHIEKMVMEYIKSGEKPDIVILQWTFSLAFLTMLRKQFPDCKSISIEEDVTFLGYMRKWRKAESPYQKFFWKTRYERIRNLETNWLKQVDLIVTNNPKDTALLVQNGLPEKQIFTSMPYFDDYSEVQRKIEGRDILFFGAMSREENYLSAIWFVDNVMPKLQELNVRFLIAGSNPPEILKKKESKAVKILGYTSDMAKYFSSCICLVAPLKLGAGIKVKILEAMSAGIPVLTNEIGIEGIEAVNEKEYILCSSPDEYADSIRRLLSDRHLGEELSLNSKRFIKKKYHMASRLDDLINIIENDLCVKENYSR</sequence>
<dbReference type="EMBL" id="JAOQJL010000006">
    <property type="protein sequence ID" value="MCU6764598.1"/>
    <property type="molecule type" value="Genomic_DNA"/>
</dbReference>
<keyword evidence="3" id="KW-1185">Reference proteome</keyword>
<keyword evidence="1" id="KW-0808">Transferase</keyword>
<organism evidence="2 3">
    <name type="scientific">Blautia ammoniilytica</name>
    <dbReference type="NCBI Taxonomy" id="2981782"/>
    <lineage>
        <taxon>Bacteria</taxon>
        <taxon>Bacillati</taxon>
        <taxon>Bacillota</taxon>
        <taxon>Clostridia</taxon>
        <taxon>Lachnospirales</taxon>
        <taxon>Lachnospiraceae</taxon>
        <taxon>Blautia</taxon>
    </lineage>
</organism>
<comment type="caution">
    <text evidence="2">The sequence shown here is derived from an EMBL/GenBank/DDBJ whole genome shotgun (WGS) entry which is preliminary data.</text>
</comment>
<dbReference type="SUPFAM" id="SSF53756">
    <property type="entry name" value="UDP-Glycosyltransferase/glycogen phosphorylase"/>
    <property type="match status" value="1"/>
</dbReference>
<dbReference type="Pfam" id="PF13692">
    <property type="entry name" value="Glyco_trans_1_4"/>
    <property type="match status" value="1"/>
</dbReference>
<accession>A0ABT2TQU4</accession>
<reference evidence="2 3" key="1">
    <citation type="journal article" date="2021" name="ISME Commun">
        <title>Automated analysis of genomic sequences facilitates high-throughput and comprehensive description of bacteria.</title>
        <authorList>
            <person name="Hitch T.C.A."/>
        </authorList>
    </citation>
    <scope>NUCLEOTIDE SEQUENCE [LARGE SCALE GENOMIC DNA]</scope>
    <source>
        <strain evidence="2 3">Sanger_23</strain>
    </source>
</reference>
<gene>
    <name evidence="2" type="ORF">OCV61_04145</name>
</gene>
<dbReference type="Proteomes" id="UP001652409">
    <property type="component" value="Unassembled WGS sequence"/>
</dbReference>
<dbReference type="PANTHER" id="PTHR46401">
    <property type="entry name" value="GLYCOSYLTRANSFERASE WBBK-RELATED"/>
    <property type="match status" value="1"/>
</dbReference>
<dbReference type="CDD" id="cd03801">
    <property type="entry name" value="GT4_PimA-like"/>
    <property type="match status" value="1"/>
</dbReference>
<dbReference type="Gene3D" id="3.40.50.2000">
    <property type="entry name" value="Glycogen Phosphorylase B"/>
    <property type="match status" value="2"/>
</dbReference>